<dbReference type="GeneID" id="85493298"/>
<comment type="subcellular location">
    <subcellularLocation>
        <location evidence="1">Membrane</location>
        <topology evidence="1">Multi-pass membrane protein</topology>
    </subcellularLocation>
</comment>
<dbReference type="AlphaFoldDB" id="A0AA48I4Z5"/>
<dbReference type="GO" id="GO:0006511">
    <property type="term" value="P:ubiquitin-dependent protein catabolic process"/>
    <property type="evidence" value="ECO:0007669"/>
    <property type="project" value="TreeGrafter"/>
</dbReference>
<evidence type="ECO:0000313" key="7">
    <source>
        <dbReference type="EMBL" id="BEI89427.1"/>
    </source>
</evidence>
<feature type="transmembrane region" description="Helical" evidence="6">
    <location>
        <begin position="281"/>
        <end position="305"/>
    </location>
</feature>
<sequence length="571" mass="63265">MQERARLVAKNLESRLEATSAPFIHIALLSHSIQPTMAPYTPIPSGPTGSNASSPRRPLSFRLHSRRQSLMPDPDEMDRAFDGPGDDDDDAHEGHALLGNNSIPQQPQQQQQQTRSGTPPMPGDYDFNRDYFLPPLDSPPPFEPYSAQNPAPGNSNGILPSEPVARPQQARHFLGGVLPTAFLPRREAPHAVGGGQSGVFANLSARPGGRPIERPEEGAEYANEEELKDAPPSYQTALRDAVPPYWDTTVVLPSSASPFGPLHSSINGDEILIDGMPSGNLFGFIWNLVVSVSFQWVGFLLTYVLHTTHAAKHGSRAGLGITLVRFGLSLRETGIEYQETDRYPGDLDRDPITGEYKNDILAEEQLKMYGSQSWPISIADMFNPGSNATIILHSLEDAKAYAWKYNHSLLDLMRPPARDVGRSYVWFSFLLMVCGWFLVLASVGGWWRVKRFERKLYQAQRESEAAQAAARGEVNLEEEEDESPAQPGPHQLSYYTSAFTQAVNGAREIQQGFFGARGRRLNRGDTLFGQDESERDLLEAQGYGLEPMAHNRSSEDDFGRQNRGGLWGNQR</sequence>
<evidence type="ECO:0000256" key="5">
    <source>
        <dbReference type="SAM" id="MobiDB-lite"/>
    </source>
</evidence>
<dbReference type="Proteomes" id="UP001233271">
    <property type="component" value="Chromosome 2"/>
</dbReference>
<name>A0AA48I4Z5_9TREE</name>
<reference evidence="7" key="1">
    <citation type="journal article" date="2023" name="BMC Genomics">
        <title>Chromosome-level genome assemblies of Cutaneotrichosporon spp. (Trichosporonales, Basidiomycota) reveal imbalanced evolution between nucleotide sequences and chromosome synteny.</title>
        <authorList>
            <person name="Kobayashi Y."/>
            <person name="Kayamori A."/>
            <person name="Aoki K."/>
            <person name="Shiwa Y."/>
            <person name="Matsutani M."/>
            <person name="Fujita N."/>
            <person name="Sugita T."/>
            <person name="Iwasaki W."/>
            <person name="Tanaka N."/>
            <person name="Takashima M."/>
        </authorList>
    </citation>
    <scope>NUCLEOTIDE SEQUENCE</scope>
    <source>
        <strain evidence="7">HIS019</strain>
    </source>
</reference>
<feature type="region of interest" description="Disordered" evidence="5">
    <location>
        <begin position="39"/>
        <end position="58"/>
    </location>
</feature>
<evidence type="ECO:0008006" key="9">
    <source>
        <dbReference type="Google" id="ProtNLM"/>
    </source>
</evidence>
<dbReference type="GO" id="GO:0031398">
    <property type="term" value="P:positive regulation of protein ubiquitination"/>
    <property type="evidence" value="ECO:0007669"/>
    <property type="project" value="TreeGrafter"/>
</dbReference>
<dbReference type="GO" id="GO:0030001">
    <property type="term" value="P:metal ion transport"/>
    <property type="evidence" value="ECO:0007669"/>
    <property type="project" value="InterPro"/>
</dbReference>
<keyword evidence="4 6" id="KW-0472">Membrane</keyword>
<gene>
    <name evidence="7" type="ORF">CcaverHIS019_0207890</name>
</gene>
<dbReference type="GO" id="GO:0007034">
    <property type="term" value="P:vacuolar transport"/>
    <property type="evidence" value="ECO:0007669"/>
    <property type="project" value="InterPro"/>
</dbReference>
<organism evidence="7 8">
    <name type="scientific">Cutaneotrichosporon cavernicola</name>
    <dbReference type="NCBI Taxonomy" id="279322"/>
    <lineage>
        <taxon>Eukaryota</taxon>
        <taxon>Fungi</taxon>
        <taxon>Dikarya</taxon>
        <taxon>Basidiomycota</taxon>
        <taxon>Agaricomycotina</taxon>
        <taxon>Tremellomycetes</taxon>
        <taxon>Trichosporonales</taxon>
        <taxon>Trichosporonaceae</taxon>
        <taxon>Cutaneotrichosporon</taxon>
    </lineage>
</organism>
<feature type="transmembrane region" description="Helical" evidence="6">
    <location>
        <begin position="424"/>
        <end position="447"/>
    </location>
</feature>
<dbReference type="KEGG" id="ccac:CcaHIS019_0207890"/>
<evidence type="ECO:0000256" key="2">
    <source>
        <dbReference type="ARBA" id="ARBA00022692"/>
    </source>
</evidence>
<dbReference type="PANTHER" id="PTHR13396">
    <property type="entry name" value="NEDD4 FAMILY INTERACTING PROTEIN 1/2"/>
    <property type="match status" value="1"/>
</dbReference>
<feature type="compositionally biased region" description="Polar residues" evidence="5">
    <location>
        <begin position="147"/>
        <end position="158"/>
    </location>
</feature>
<evidence type="ECO:0000256" key="1">
    <source>
        <dbReference type="ARBA" id="ARBA00004141"/>
    </source>
</evidence>
<dbReference type="GO" id="GO:0005783">
    <property type="term" value="C:endoplasmic reticulum"/>
    <property type="evidence" value="ECO:0007669"/>
    <property type="project" value="TreeGrafter"/>
</dbReference>
<feature type="region of interest" description="Disordered" evidence="5">
    <location>
        <begin position="468"/>
        <end position="491"/>
    </location>
</feature>
<proteinExistence type="predicted"/>
<feature type="region of interest" description="Disordered" evidence="5">
    <location>
        <begin position="66"/>
        <end position="162"/>
    </location>
</feature>
<dbReference type="GO" id="GO:0016020">
    <property type="term" value="C:membrane"/>
    <property type="evidence" value="ECO:0007669"/>
    <property type="project" value="UniProtKB-SubCell"/>
</dbReference>
<feature type="region of interest" description="Disordered" evidence="5">
    <location>
        <begin position="193"/>
        <end position="219"/>
    </location>
</feature>
<evidence type="ECO:0000256" key="4">
    <source>
        <dbReference type="ARBA" id="ARBA00023136"/>
    </source>
</evidence>
<dbReference type="EMBL" id="AP028213">
    <property type="protein sequence ID" value="BEI89427.1"/>
    <property type="molecule type" value="Genomic_DNA"/>
</dbReference>
<protein>
    <recommendedName>
        <fullName evidence="9">Metal homeostatis protein bsd2</fullName>
    </recommendedName>
</protein>
<evidence type="ECO:0000256" key="3">
    <source>
        <dbReference type="ARBA" id="ARBA00022989"/>
    </source>
</evidence>
<dbReference type="PANTHER" id="PTHR13396:SF5">
    <property type="entry name" value="NEDD4 FAMILY INTERACTING PROTEIN"/>
    <property type="match status" value="1"/>
</dbReference>
<feature type="region of interest" description="Disordered" evidence="5">
    <location>
        <begin position="546"/>
        <end position="571"/>
    </location>
</feature>
<dbReference type="RefSeq" id="XP_060454693.1">
    <property type="nucleotide sequence ID" value="XM_060597840.1"/>
</dbReference>
<evidence type="ECO:0000256" key="6">
    <source>
        <dbReference type="SAM" id="Phobius"/>
    </source>
</evidence>
<dbReference type="Pfam" id="PF10176">
    <property type="entry name" value="NEDD4_Bsd2"/>
    <property type="match status" value="1"/>
</dbReference>
<keyword evidence="2 6" id="KW-0812">Transmembrane</keyword>
<evidence type="ECO:0000313" key="8">
    <source>
        <dbReference type="Proteomes" id="UP001233271"/>
    </source>
</evidence>
<dbReference type="GO" id="GO:0048471">
    <property type="term" value="C:perinuclear region of cytoplasm"/>
    <property type="evidence" value="ECO:0007669"/>
    <property type="project" value="TreeGrafter"/>
</dbReference>
<keyword evidence="8" id="KW-1185">Reference proteome</keyword>
<accession>A0AA48I4Z5</accession>
<keyword evidence="3 6" id="KW-1133">Transmembrane helix</keyword>
<dbReference type="CDD" id="cd22212">
    <property type="entry name" value="NDFIP-like"/>
    <property type="match status" value="1"/>
</dbReference>
<dbReference type="InterPro" id="IPR019325">
    <property type="entry name" value="NEDD4/Bsd2"/>
</dbReference>
<feature type="compositionally biased region" description="Low complexity" evidence="5">
    <location>
        <begin position="104"/>
        <end position="113"/>
    </location>
</feature>
<dbReference type="GO" id="GO:0005794">
    <property type="term" value="C:Golgi apparatus"/>
    <property type="evidence" value="ECO:0007669"/>
    <property type="project" value="TreeGrafter"/>
</dbReference>